<feature type="domain" description="Helicase C-terminal" evidence="6">
    <location>
        <begin position="513"/>
        <end position="677"/>
    </location>
</feature>
<gene>
    <name evidence="7" type="ORF">RX402_02880</name>
</gene>
<evidence type="ECO:0000256" key="4">
    <source>
        <dbReference type="ARBA" id="ARBA00022840"/>
    </source>
</evidence>
<evidence type="ECO:0000256" key="3">
    <source>
        <dbReference type="ARBA" id="ARBA00022806"/>
    </source>
</evidence>
<evidence type="ECO:0000259" key="6">
    <source>
        <dbReference type="PROSITE" id="PS51194"/>
    </source>
</evidence>
<keyword evidence="3 7" id="KW-0347">Helicase</keyword>
<organism evidence="7 8">
    <name type="scientific">Faecalibacterium wellingii</name>
    <dbReference type="NCBI Taxonomy" id="2929491"/>
    <lineage>
        <taxon>Bacteria</taxon>
        <taxon>Bacillati</taxon>
        <taxon>Bacillota</taxon>
        <taxon>Clostridia</taxon>
        <taxon>Eubacteriales</taxon>
        <taxon>Oscillospiraceae</taxon>
        <taxon>Faecalibacterium</taxon>
    </lineage>
</organism>
<protein>
    <submittedName>
        <fullName evidence="7">DEAD/DEAH box helicase</fullName>
    </submittedName>
</protein>
<dbReference type="EMBL" id="JAWHPR010000001">
    <property type="protein sequence ID" value="MDU8687700.1"/>
    <property type="molecule type" value="Genomic_DNA"/>
</dbReference>
<dbReference type="InterPro" id="IPR027417">
    <property type="entry name" value="P-loop_NTPase"/>
</dbReference>
<evidence type="ECO:0000259" key="5">
    <source>
        <dbReference type="PROSITE" id="PS51192"/>
    </source>
</evidence>
<reference evidence="7 8" key="1">
    <citation type="submission" date="2023-10" db="EMBL/GenBank/DDBJ databases">
        <title>Host Genetic Regulation of Human Gut Microbial Structural Variation.</title>
        <authorList>
            <person name="Harmsen H.J.M."/>
        </authorList>
    </citation>
    <scope>NUCLEOTIDE SEQUENCE [LARGE SCALE GENOMIC DNA]</scope>
    <source>
        <strain evidence="7 8">HTF-F</strain>
    </source>
</reference>
<accession>A0ABU3TWN0</accession>
<dbReference type="RefSeq" id="WP_249238218.1">
    <property type="nucleotide sequence ID" value="NZ_CP094473.1"/>
</dbReference>
<dbReference type="PROSITE" id="PS51192">
    <property type="entry name" value="HELICASE_ATP_BIND_1"/>
    <property type="match status" value="1"/>
</dbReference>
<dbReference type="Proteomes" id="UP001263246">
    <property type="component" value="Unassembled WGS sequence"/>
</dbReference>
<proteinExistence type="predicted"/>
<evidence type="ECO:0000256" key="1">
    <source>
        <dbReference type="ARBA" id="ARBA00022741"/>
    </source>
</evidence>
<dbReference type="PROSITE" id="PS51194">
    <property type="entry name" value="HELICASE_CTER"/>
    <property type="match status" value="1"/>
</dbReference>
<dbReference type="SMART" id="SM00490">
    <property type="entry name" value="HELICc"/>
    <property type="match status" value="1"/>
</dbReference>
<dbReference type="SUPFAM" id="SSF52540">
    <property type="entry name" value="P-loop containing nucleoside triphosphate hydrolases"/>
    <property type="match status" value="1"/>
</dbReference>
<keyword evidence="1" id="KW-0547">Nucleotide-binding</keyword>
<dbReference type="Pfam" id="PF00270">
    <property type="entry name" value="DEAD"/>
    <property type="match status" value="1"/>
</dbReference>
<evidence type="ECO:0000313" key="7">
    <source>
        <dbReference type="EMBL" id="MDU8687700.1"/>
    </source>
</evidence>
<feature type="domain" description="Helicase ATP-binding" evidence="5">
    <location>
        <begin position="251"/>
        <end position="422"/>
    </location>
</feature>
<name>A0ABU3TWN0_9FIRM</name>
<dbReference type="InterPro" id="IPR050474">
    <property type="entry name" value="Hel308_SKI2-like"/>
</dbReference>
<keyword evidence="2" id="KW-0378">Hydrolase</keyword>
<dbReference type="Pfam" id="PF00271">
    <property type="entry name" value="Helicase_C"/>
    <property type="match status" value="1"/>
</dbReference>
<comment type="caution">
    <text evidence="7">The sequence shown here is derived from an EMBL/GenBank/DDBJ whole genome shotgun (WGS) entry which is preliminary data.</text>
</comment>
<dbReference type="InterPro" id="IPR001650">
    <property type="entry name" value="Helicase_C-like"/>
</dbReference>
<dbReference type="InterPro" id="IPR014001">
    <property type="entry name" value="Helicase_ATP-bd"/>
</dbReference>
<dbReference type="GO" id="GO:0004386">
    <property type="term" value="F:helicase activity"/>
    <property type="evidence" value="ECO:0007669"/>
    <property type="project" value="UniProtKB-KW"/>
</dbReference>
<sequence length="1019" mass="116087">MIFGTNSNYMLKYQKAKAKLVEYDISQKDYPKFPLNSNELSYPVIYILSRYAESIIENDETGKAEFAPYMVKASQYFDASVGANDRTAYDTDFLLSGAAAYFLSNDFGSSKVLCAALFEKIKDTPTMGTSQIILRNLLGYLLLDKVFPISSDTFGGEELCRALLFYYTNGEGLPNIEQAIRKYRTAIYKNNDPMEIYYVDILLAVITIALSKAAWKLIPQYSKLEPGQWEEYLKSSKSPKMLWPAQQLIGKKNVLSGENAIVQLPTGVGKTKSIELIIRSSFLSNRTATAIIVAPLRALCNEIASDMTSAFGESVLINQFSDILENDFFVDFTLKATILICTPEKLSYIIHHQVEFLDEIGLYIFDESHMFDDGRRGTAYELLISEIRKHINTEKQIVLLSAVLSNAEQIKQWLFNENGTLASDPAIKTTPKSIGFSSQTRDIHYYSEDPEREDFYVPRSIEVNLLKKLGKERKKRYFPKLTDPKDIAIYYANKLCKNGGAAIFANRTRSVQTIIQQIIDLDSREYDLSGIQKYSNTLEMSRIAKLMADYYGCDHPYTKACNLGVAPHYSNLPNGLRLAIEYAFRKKDLHLVICTSTLAQGVNIPIKYLFMTSFMLDQNSMKIRNFQNLMGRTARSGMYTEGSVIVTDSKLFDNKNNRRNGGFYKWENCVKMFDSHAAEPCESSILWLVQDIEINHDDHVKGVYIANYIINNYSHWDCFESCYEKILQAYERKKQTPMNQKSVAVLKTALTVRQHVIETIENHLCFVLSNDEGSDAQVVALELCKETLAYFMANDAEKTLLEKIFDVIAQKAKTVDRVKIKRYSKSMLGIDDALIIEAWLAETQFMEQQLSDSEIFEMLLSFFIDTHKIGKTEEYFPDICRMWLDGYSFIAMKKATGLLISDIESLCSKLISYEFSFFIGNIIDVIDDGDDENRALLVSKLLLLQRKLKYGVCSETAISICEKVFNDRLLANSIAEQIGAESIDTNHIIDALKMCKEKILGFLSVYPTYFSVRINWICK</sequence>
<dbReference type="SMART" id="SM00487">
    <property type="entry name" value="DEXDc"/>
    <property type="match status" value="1"/>
</dbReference>
<evidence type="ECO:0000256" key="2">
    <source>
        <dbReference type="ARBA" id="ARBA00022801"/>
    </source>
</evidence>
<dbReference type="InterPro" id="IPR011545">
    <property type="entry name" value="DEAD/DEAH_box_helicase_dom"/>
</dbReference>
<keyword evidence="4" id="KW-0067">ATP-binding</keyword>
<dbReference type="PANTHER" id="PTHR47961">
    <property type="entry name" value="DNA POLYMERASE THETA, PUTATIVE (AFU_ORTHOLOGUE AFUA_1G05260)-RELATED"/>
    <property type="match status" value="1"/>
</dbReference>
<evidence type="ECO:0000313" key="8">
    <source>
        <dbReference type="Proteomes" id="UP001263246"/>
    </source>
</evidence>
<dbReference type="PANTHER" id="PTHR47961:SF10">
    <property type="entry name" value="ATP-DEPENDENT DNA HELICASE HEL308"/>
    <property type="match status" value="1"/>
</dbReference>
<dbReference type="Gene3D" id="3.40.50.300">
    <property type="entry name" value="P-loop containing nucleotide triphosphate hydrolases"/>
    <property type="match status" value="2"/>
</dbReference>
<keyword evidence="8" id="KW-1185">Reference proteome</keyword>